<dbReference type="Pfam" id="PF23559">
    <property type="entry name" value="WHD_DRP"/>
    <property type="match status" value="1"/>
</dbReference>
<feature type="domain" description="Disease resistance N-terminal" evidence="6">
    <location>
        <begin position="11"/>
        <end position="99"/>
    </location>
</feature>
<dbReference type="InterPro" id="IPR027417">
    <property type="entry name" value="P-loop_NTPase"/>
</dbReference>
<dbReference type="Pfam" id="PF23598">
    <property type="entry name" value="LRR_14"/>
    <property type="match status" value="1"/>
</dbReference>
<keyword evidence="2" id="KW-0547">Nucleotide-binding</keyword>
<evidence type="ECO:0000256" key="1">
    <source>
        <dbReference type="ARBA" id="ARBA00022737"/>
    </source>
</evidence>
<keyword evidence="3" id="KW-0611">Plant defense</keyword>
<dbReference type="Gene3D" id="3.80.10.10">
    <property type="entry name" value="Ribonuclease Inhibitor"/>
    <property type="match status" value="2"/>
</dbReference>
<dbReference type="Pfam" id="PF18052">
    <property type="entry name" value="Rx_N"/>
    <property type="match status" value="1"/>
</dbReference>
<feature type="domain" description="Disease resistance R13L4/SHOC-2-like LRR" evidence="8">
    <location>
        <begin position="540"/>
        <end position="643"/>
    </location>
</feature>
<keyword evidence="10" id="KW-1185">Reference proteome</keyword>
<dbReference type="PANTHER" id="PTHR36766">
    <property type="entry name" value="PLANT BROAD-SPECTRUM MILDEW RESISTANCE PROTEIN RPW8"/>
    <property type="match status" value="1"/>
</dbReference>
<dbReference type="GO" id="GO:0006952">
    <property type="term" value="P:defense response"/>
    <property type="evidence" value="ECO:0007669"/>
    <property type="project" value="UniProtKB-KW"/>
</dbReference>
<dbReference type="CDD" id="cd14798">
    <property type="entry name" value="RX-CC_like"/>
    <property type="match status" value="1"/>
</dbReference>
<dbReference type="Pfam" id="PF00931">
    <property type="entry name" value="NB-ARC"/>
    <property type="match status" value="1"/>
</dbReference>
<feature type="domain" description="Disease resistance protein winged helix" evidence="7">
    <location>
        <begin position="428"/>
        <end position="495"/>
    </location>
</feature>
<name>A0A6A6N4J1_HEVBR</name>
<dbReference type="SUPFAM" id="SSF52540">
    <property type="entry name" value="P-loop containing nucleoside triphosphate hydrolases"/>
    <property type="match status" value="1"/>
</dbReference>
<dbReference type="GO" id="GO:0005524">
    <property type="term" value="F:ATP binding"/>
    <property type="evidence" value="ECO:0007669"/>
    <property type="project" value="UniProtKB-KW"/>
</dbReference>
<dbReference type="GO" id="GO:0051707">
    <property type="term" value="P:response to other organism"/>
    <property type="evidence" value="ECO:0007669"/>
    <property type="project" value="UniProtKB-ARBA"/>
</dbReference>
<dbReference type="InterPro" id="IPR041118">
    <property type="entry name" value="Rx_N"/>
</dbReference>
<keyword evidence="1" id="KW-0677">Repeat</keyword>
<dbReference type="PRINTS" id="PR00364">
    <property type="entry name" value="DISEASERSIST"/>
</dbReference>
<dbReference type="Proteomes" id="UP000467840">
    <property type="component" value="Chromosome 10"/>
</dbReference>
<evidence type="ECO:0000259" key="8">
    <source>
        <dbReference type="Pfam" id="PF23598"/>
    </source>
</evidence>
<reference evidence="9 10" key="1">
    <citation type="journal article" date="2020" name="Mol. Plant">
        <title>The Chromosome-Based Rubber Tree Genome Provides New Insights into Spurge Genome Evolution and Rubber Biosynthesis.</title>
        <authorList>
            <person name="Liu J."/>
            <person name="Shi C."/>
            <person name="Shi C.C."/>
            <person name="Li W."/>
            <person name="Zhang Q.J."/>
            <person name="Zhang Y."/>
            <person name="Li K."/>
            <person name="Lu H.F."/>
            <person name="Shi C."/>
            <person name="Zhu S.T."/>
            <person name="Xiao Z.Y."/>
            <person name="Nan H."/>
            <person name="Yue Y."/>
            <person name="Zhu X.G."/>
            <person name="Wu Y."/>
            <person name="Hong X.N."/>
            <person name="Fan G.Y."/>
            <person name="Tong Y."/>
            <person name="Zhang D."/>
            <person name="Mao C.L."/>
            <person name="Liu Y.L."/>
            <person name="Hao S.J."/>
            <person name="Liu W.Q."/>
            <person name="Lv M.Q."/>
            <person name="Zhang H.B."/>
            <person name="Liu Y."/>
            <person name="Hu-Tang G.R."/>
            <person name="Wang J.P."/>
            <person name="Wang J.H."/>
            <person name="Sun Y.H."/>
            <person name="Ni S.B."/>
            <person name="Chen W.B."/>
            <person name="Zhang X.C."/>
            <person name="Jiao Y.N."/>
            <person name="Eichler E.E."/>
            <person name="Li G.H."/>
            <person name="Liu X."/>
            <person name="Gao L.Z."/>
        </authorList>
    </citation>
    <scope>NUCLEOTIDE SEQUENCE [LARGE SCALE GENOMIC DNA]</scope>
    <source>
        <strain evidence="10">cv. GT1</strain>
        <tissue evidence="9">Leaf</tissue>
    </source>
</reference>
<evidence type="ECO:0000259" key="5">
    <source>
        <dbReference type="Pfam" id="PF00931"/>
    </source>
</evidence>
<evidence type="ECO:0000313" key="9">
    <source>
        <dbReference type="EMBL" id="KAF2319403.1"/>
    </source>
</evidence>
<gene>
    <name evidence="9" type="ORF">GH714_015527</name>
</gene>
<dbReference type="Gene3D" id="3.40.50.300">
    <property type="entry name" value="P-loop containing nucleotide triphosphate hydrolases"/>
    <property type="match status" value="1"/>
</dbReference>
<dbReference type="PANTHER" id="PTHR36766:SF40">
    <property type="entry name" value="DISEASE RESISTANCE PROTEIN RGA3"/>
    <property type="match status" value="1"/>
</dbReference>
<dbReference type="InterPro" id="IPR042197">
    <property type="entry name" value="Apaf_helical"/>
</dbReference>
<dbReference type="Gene3D" id="1.20.5.4130">
    <property type="match status" value="1"/>
</dbReference>
<dbReference type="AlphaFoldDB" id="A0A6A6N4J1"/>
<dbReference type="InterPro" id="IPR055414">
    <property type="entry name" value="LRR_R13L4/SHOC2-like"/>
</dbReference>
<dbReference type="InterPro" id="IPR038005">
    <property type="entry name" value="RX-like_CC"/>
</dbReference>
<sequence>MAEQIPFSIAESLLTKLASFVSQEISLVYGFTKDLRRLESTLSSINAILLDAEKKQEESHAVKVWIKRLKEVVYDADDLLDDIATEGLRRKVEIQGRMVRKVCDFFSSSNQIAFRFKMGHRIKDIRERIDEVAKEMSSLGFISRKELDVDMPVKNSWRETDSFVEGSEMIGRDGDKEKIIESLLCLENEESVSVVAIVGFGGLGKTALAQLVFNDNNVIKHFDPKMWVCVSEEFDVKILVKNILKSVGKKDLDDLGLDQLQSNLREKIEGKRYLLVLDDVWNENIDKWNNLKKYLSIGARGSKILVSTRSKRVALAMGADFSHDLAVLTEGQSLFLFKKLAFKEGQEISNSKLKIGEEIVRKCKGVPLAIKTLGSMMRSISSESEWLSVLKNDVWKLLEGKSDIGPVLKLSYDHLPNYLRQCFAYCAMFPKDYSFGKEMLIELWMAQGYVHSWSQSGNKSLEEIGDEYFKELLFRSFFQKEGYDYKMHDLIHDLAQSIAGNRCIVANDNSKDVADEIQHMYFEALPSEEYLRKLEEKGLRSLNFSDGLGISSDGIISNFKSLRAFCIRSWYIIELTDSIGKLKHLRYLQMSAVYKIKSLPNSICSLYNLQTLILMDCWALKELPRDLRKLVCLRHLDIAYCESLECIVPIPKYSSSFSSASTTTFFPSLKLLELSNCPNLKGWWRTWKDAEPLPQFACLSQLIIVNCPNLTLMPTFPSLEKELWLCNANIRPLDQTLNVKMMEATASALPSTSSSPSSVAAPLSKLKSLVLEGIENVASLPGEWMRNLTSIEYLQISRCPNLASLPEEMCQITTLQELNIDHCPHLSERCGHHEAADWSNIAHIPNIVIDGRDIQKEGCYLLEEEGSSSSTG</sequence>
<dbReference type="InterPro" id="IPR032675">
    <property type="entry name" value="LRR_dom_sf"/>
</dbReference>
<accession>A0A6A6N4J1</accession>
<proteinExistence type="predicted"/>
<dbReference type="Gene3D" id="1.10.10.10">
    <property type="entry name" value="Winged helix-like DNA-binding domain superfamily/Winged helix DNA-binding domain"/>
    <property type="match status" value="1"/>
</dbReference>
<dbReference type="EMBL" id="JAAGAX010000003">
    <property type="protein sequence ID" value="KAF2319403.1"/>
    <property type="molecule type" value="Genomic_DNA"/>
</dbReference>
<dbReference type="SUPFAM" id="SSF52058">
    <property type="entry name" value="L domain-like"/>
    <property type="match status" value="1"/>
</dbReference>
<dbReference type="InterPro" id="IPR058922">
    <property type="entry name" value="WHD_DRP"/>
</dbReference>
<organism evidence="9 10">
    <name type="scientific">Hevea brasiliensis</name>
    <name type="common">Para rubber tree</name>
    <name type="synonym">Siphonia brasiliensis</name>
    <dbReference type="NCBI Taxonomy" id="3981"/>
    <lineage>
        <taxon>Eukaryota</taxon>
        <taxon>Viridiplantae</taxon>
        <taxon>Streptophyta</taxon>
        <taxon>Embryophyta</taxon>
        <taxon>Tracheophyta</taxon>
        <taxon>Spermatophyta</taxon>
        <taxon>Magnoliopsida</taxon>
        <taxon>eudicotyledons</taxon>
        <taxon>Gunneridae</taxon>
        <taxon>Pentapetalae</taxon>
        <taxon>rosids</taxon>
        <taxon>fabids</taxon>
        <taxon>Malpighiales</taxon>
        <taxon>Euphorbiaceae</taxon>
        <taxon>Crotonoideae</taxon>
        <taxon>Micrandreae</taxon>
        <taxon>Hevea</taxon>
    </lineage>
</organism>
<evidence type="ECO:0000256" key="2">
    <source>
        <dbReference type="ARBA" id="ARBA00022741"/>
    </source>
</evidence>
<dbReference type="FunFam" id="1.10.10.10:FF:000322">
    <property type="entry name" value="Probable disease resistance protein At1g63360"/>
    <property type="match status" value="1"/>
</dbReference>
<protein>
    <submittedName>
        <fullName evidence="9">Uncharacterized protein</fullName>
    </submittedName>
</protein>
<dbReference type="InterPro" id="IPR002182">
    <property type="entry name" value="NB-ARC"/>
</dbReference>
<dbReference type="GO" id="GO:0043531">
    <property type="term" value="F:ADP binding"/>
    <property type="evidence" value="ECO:0007669"/>
    <property type="project" value="InterPro"/>
</dbReference>
<comment type="caution">
    <text evidence="9">The sequence shown here is derived from an EMBL/GenBank/DDBJ whole genome shotgun (WGS) entry which is preliminary data.</text>
</comment>
<dbReference type="Gene3D" id="1.10.8.430">
    <property type="entry name" value="Helical domain of apoptotic protease-activating factors"/>
    <property type="match status" value="1"/>
</dbReference>
<dbReference type="InterPro" id="IPR036388">
    <property type="entry name" value="WH-like_DNA-bd_sf"/>
</dbReference>
<dbReference type="FunFam" id="3.40.50.300:FF:001091">
    <property type="entry name" value="Probable disease resistance protein At1g61300"/>
    <property type="match status" value="1"/>
</dbReference>
<evidence type="ECO:0000313" key="10">
    <source>
        <dbReference type="Proteomes" id="UP000467840"/>
    </source>
</evidence>
<evidence type="ECO:0000256" key="3">
    <source>
        <dbReference type="ARBA" id="ARBA00022821"/>
    </source>
</evidence>
<evidence type="ECO:0000256" key="4">
    <source>
        <dbReference type="ARBA" id="ARBA00022840"/>
    </source>
</evidence>
<evidence type="ECO:0000259" key="7">
    <source>
        <dbReference type="Pfam" id="PF23559"/>
    </source>
</evidence>
<evidence type="ECO:0000259" key="6">
    <source>
        <dbReference type="Pfam" id="PF18052"/>
    </source>
</evidence>
<keyword evidence="4" id="KW-0067">ATP-binding</keyword>
<feature type="domain" description="NB-ARC" evidence="5">
    <location>
        <begin position="174"/>
        <end position="344"/>
    </location>
</feature>